<organism evidence="2 4">
    <name type="scientific">Xanthomonas fragariae</name>
    <dbReference type="NCBI Taxonomy" id="48664"/>
    <lineage>
        <taxon>Bacteria</taxon>
        <taxon>Pseudomonadati</taxon>
        <taxon>Pseudomonadota</taxon>
        <taxon>Gammaproteobacteria</taxon>
        <taxon>Lysobacterales</taxon>
        <taxon>Lysobacteraceae</taxon>
        <taxon>Xanthomonas</taxon>
    </lineage>
</organism>
<protein>
    <submittedName>
        <fullName evidence="2">Tryptophan halogenase</fullName>
    </submittedName>
</protein>
<dbReference type="Pfam" id="PF04820">
    <property type="entry name" value="Trp_halogenase"/>
    <property type="match status" value="1"/>
</dbReference>
<name>A0A1Y6HHU0_9XANT</name>
<reference evidence="2 4" key="1">
    <citation type="submission" date="2017-05" db="EMBL/GenBank/DDBJ databases">
        <authorList>
            <person name="Song R."/>
            <person name="Chenine A.L."/>
            <person name="Ruprecht R.M."/>
        </authorList>
    </citation>
    <scope>NUCLEOTIDE SEQUENCE [LARGE SCALE GENOMIC DNA]</scope>
    <source>
        <strain evidence="2">PD5205</strain>
    </source>
</reference>
<dbReference type="EMBL" id="LT853885">
    <property type="protein sequence ID" value="SMR01402.1"/>
    <property type="molecule type" value="Genomic_DNA"/>
</dbReference>
<proteinExistence type="predicted"/>
<gene>
    <name evidence="2" type="primary">prnA_1</name>
    <name evidence="2" type="ORF">PD5205_00078</name>
    <name evidence="1" type="ORF">PD885_00078</name>
</gene>
<evidence type="ECO:0000313" key="1">
    <source>
        <dbReference type="EMBL" id="SMQ97350.1"/>
    </source>
</evidence>
<dbReference type="AlphaFoldDB" id="A0A1Y6HHU0"/>
<dbReference type="GO" id="GO:0004497">
    <property type="term" value="F:monooxygenase activity"/>
    <property type="evidence" value="ECO:0007669"/>
    <property type="project" value="InterPro"/>
</dbReference>
<sequence>MTAAGDVPADPRPLRFATGRRKHCWNRAAATCRSPRSCNPCWTCSAIVSGRFYRNAEEMFAEISWVRVMVGQGVLPQGYHPLVD</sequence>
<evidence type="ECO:0000313" key="2">
    <source>
        <dbReference type="EMBL" id="SMR01402.1"/>
    </source>
</evidence>
<dbReference type="InterPro" id="IPR006905">
    <property type="entry name" value="Flavin_halogenase"/>
</dbReference>
<keyword evidence="3" id="KW-1185">Reference proteome</keyword>
<accession>A0A1Y6HHU0</accession>
<evidence type="ECO:0000313" key="4">
    <source>
        <dbReference type="Proteomes" id="UP000195953"/>
    </source>
</evidence>
<dbReference type="EMBL" id="LT853882">
    <property type="protein sequence ID" value="SMQ97350.1"/>
    <property type="molecule type" value="Genomic_DNA"/>
</dbReference>
<dbReference type="Proteomes" id="UP000195953">
    <property type="component" value="Chromosome 1"/>
</dbReference>
<reference evidence="1 3" key="2">
    <citation type="submission" date="2017-05" db="EMBL/GenBank/DDBJ databases">
        <authorList>
            <person name="Blom J."/>
        </authorList>
    </citation>
    <scope>NUCLEOTIDE SEQUENCE [LARGE SCALE GENOMIC DNA]</scope>
    <source>
        <strain evidence="1">PD885</strain>
    </source>
</reference>
<dbReference type="Proteomes" id="UP000195877">
    <property type="component" value="Chromosome 1"/>
</dbReference>
<dbReference type="eggNOG" id="COG0446">
    <property type="taxonomic scope" value="Bacteria"/>
</dbReference>
<evidence type="ECO:0000313" key="3">
    <source>
        <dbReference type="Proteomes" id="UP000195877"/>
    </source>
</evidence>